<name>A0A7Y4LYT8_9BRAD</name>
<dbReference type="EMBL" id="JAAVLX010000012">
    <property type="protein sequence ID" value="NOJ43937.1"/>
    <property type="molecule type" value="Genomic_DNA"/>
</dbReference>
<dbReference type="AlphaFoldDB" id="A0A7Y4LYT8"/>
<proteinExistence type="predicted"/>
<reference evidence="1 2" key="1">
    <citation type="submission" date="2020-03" db="EMBL/GenBank/DDBJ databases">
        <title>Bradyrhizobium diversity isolated from nodules of Indigofera sp.</title>
        <authorList>
            <person name="Klepa M."/>
            <person name="Helene L."/>
            <person name="Hungria M."/>
        </authorList>
    </citation>
    <scope>NUCLEOTIDE SEQUENCE [LARGE SCALE GENOMIC DNA]</scope>
    <source>
        <strain evidence="1 2">WSM 1791</strain>
    </source>
</reference>
<evidence type="ECO:0000313" key="2">
    <source>
        <dbReference type="Proteomes" id="UP000544122"/>
    </source>
</evidence>
<sequence>MLVELVLVFEQKQDAAFKSMWLLTVPSRMTAGSWRRPYDAFRRGELVFGLVAAVELKERLRVVEAMVMPSSAAEVDIAAESVYIRRGLGWQMRAHVPRGRTREGSSKYSGAVGRGISPAALGWVSVGVASVIGSHRRRMTPICALTDRTKLLFLHKKLAIWS</sequence>
<dbReference type="RefSeq" id="WP_171583122.1">
    <property type="nucleotide sequence ID" value="NZ_JAAVLX010000012.1"/>
</dbReference>
<evidence type="ECO:0000313" key="1">
    <source>
        <dbReference type="EMBL" id="NOJ43937.1"/>
    </source>
</evidence>
<comment type="caution">
    <text evidence="1">The sequence shown here is derived from an EMBL/GenBank/DDBJ whole genome shotgun (WGS) entry which is preliminary data.</text>
</comment>
<keyword evidence="2" id="KW-1185">Reference proteome</keyword>
<accession>A0A7Y4LYT8</accession>
<organism evidence="1 2">
    <name type="scientific">Bradyrhizobium australiense</name>
    <dbReference type="NCBI Taxonomy" id="2721161"/>
    <lineage>
        <taxon>Bacteria</taxon>
        <taxon>Pseudomonadati</taxon>
        <taxon>Pseudomonadota</taxon>
        <taxon>Alphaproteobacteria</taxon>
        <taxon>Hyphomicrobiales</taxon>
        <taxon>Nitrobacteraceae</taxon>
        <taxon>Bradyrhizobium</taxon>
    </lineage>
</organism>
<gene>
    <name evidence="1" type="ORF">HCN58_31060</name>
</gene>
<protein>
    <submittedName>
        <fullName evidence="1">Uncharacterized protein</fullName>
    </submittedName>
</protein>
<dbReference type="Proteomes" id="UP000544122">
    <property type="component" value="Unassembled WGS sequence"/>
</dbReference>